<protein>
    <submittedName>
        <fullName evidence="5">Fibrous sheath-interacting protein 2-like</fullName>
    </submittedName>
</protein>
<feature type="compositionally biased region" description="Polar residues" evidence="2">
    <location>
        <begin position="3229"/>
        <end position="3239"/>
    </location>
</feature>
<feature type="coiled-coil region" evidence="1">
    <location>
        <begin position="208"/>
        <end position="248"/>
    </location>
</feature>
<feature type="region of interest" description="Disordered" evidence="2">
    <location>
        <begin position="6868"/>
        <end position="6887"/>
    </location>
</feature>
<feature type="compositionally biased region" description="Polar residues" evidence="2">
    <location>
        <begin position="6832"/>
        <end position="6853"/>
    </location>
</feature>
<feature type="region of interest" description="Disordered" evidence="2">
    <location>
        <begin position="6555"/>
        <end position="6582"/>
    </location>
</feature>
<feature type="domain" description="Fibrous sheath-interacting protein 2 C-terminal" evidence="3">
    <location>
        <begin position="4921"/>
        <end position="5410"/>
    </location>
</feature>
<dbReference type="CTD" id="401024"/>
<dbReference type="Pfam" id="PF15783">
    <property type="entry name" value="FSIP2"/>
    <property type="match status" value="4"/>
</dbReference>
<accession>A0A9B0TM34</accession>
<feature type="region of interest" description="Disordered" evidence="2">
    <location>
        <begin position="6832"/>
        <end position="6858"/>
    </location>
</feature>
<dbReference type="GO" id="GO:0005739">
    <property type="term" value="C:mitochondrion"/>
    <property type="evidence" value="ECO:0007669"/>
    <property type="project" value="TreeGrafter"/>
</dbReference>
<feature type="region of interest" description="Disordered" evidence="2">
    <location>
        <begin position="1725"/>
        <end position="1746"/>
    </location>
</feature>
<proteinExistence type="predicted"/>
<dbReference type="RefSeq" id="XP_006864125.1">
    <property type="nucleotide sequence ID" value="XM_006864063.1"/>
</dbReference>
<feature type="compositionally biased region" description="Basic and acidic residues" evidence="2">
    <location>
        <begin position="2426"/>
        <end position="2435"/>
    </location>
</feature>
<feature type="region of interest" description="Disordered" evidence="2">
    <location>
        <begin position="5693"/>
        <end position="5750"/>
    </location>
</feature>
<dbReference type="PANTHER" id="PTHR21856">
    <property type="entry name" value="FIBROUS SHEATH-INTERACTING PROTEIN 2"/>
    <property type="match status" value="1"/>
</dbReference>
<feature type="domain" description="Fibrous sheath-interacting protein 2 C-terminal" evidence="3">
    <location>
        <begin position="4665"/>
        <end position="4894"/>
    </location>
</feature>
<evidence type="ECO:0000313" key="4">
    <source>
        <dbReference type="Proteomes" id="UP000504623"/>
    </source>
</evidence>
<feature type="compositionally biased region" description="Polar residues" evidence="2">
    <location>
        <begin position="2416"/>
        <end position="2425"/>
    </location>
</feature>
<feature type="region of interest" description="Disordered" evidence="2">
    <location>
        <begin position="2408"/>
        <end position="2435"/>
    </location>
</feature>
<feature type="compositionally biased region" description="Basic and acidic residues" evidence="2">
    <location>
        <begin position="1725"/>
        <end position="1745"/>
    </location>
</feature>
<name>A0A9B0TM34_CHRAS</name>
<keyword evidence="1" id="KW-0175">Coiled coil</keyword>
<dbReference type="GeneID" id="102822455"/>
<keyword evidence="4" id="KW-1185">Reference proteome</keyword>
<evidence type="ECO:0000256" key="2">
    <source>
        <dbReference type="SAM" id="MobiDB-lite"/>
    </source>
</evidence>
<feature type="region of interest" description="Disordered" evidence="2">
    <location>
        <begin position="3208"/>
        <end position="3252"/>
    </location>
</feature>
<dbReference type="Proteomes" id="UP000504623">
    <property type="component" value="Unplaced"/>
</dbReference>
<dbReference type="InterPro" id="IPR038891">
    <property type="entry name" value="FSIP2"/>
</dbReference>
<feature type="coiled-coil region" evidence="1">
    <location>
        <begin position="5137"/>
        <end position="5164"/>
    </location>
</feature>
<dbReference type="OrthoDB" id="8197715at2759"/>
<feature type="region of interest" description="Disordered" evidence="2">
    <location>
        <begin position="5823"/>
        <end position="5855"/>
    </location>
</feature>
<feature type="region of interest" description="Disordered" evidence="2">
    <location>
        <begin position="425"/>
        <end position="474"/>
    </location>
</feature>
<feature type="compositionally biased region" description="Basic and acidic residues" evidence="2">
    <location>
        <begin position="5720"/>
        <end position="5740"/>
    </location>
</feature>
<gene>
    <name evidence="5" type="primary">FSIP2</name>
</gene>
<feature type="compositionally biased region" description="Basic and acidic residues" evidence="2">
    <location>
        <begin position="5693"/>
        <end position="5703"/>
    </location>
</feature>
<reference evidence="5" key="1">
    <citation type="submission" date="2025-08" db="UniProtKB">
        <authorList>
            <consortium name="RefSeq"/>
        </authorList>
    </citation>
    <scope>IDENTIFICATION</scope>
    <source>
        <tissue evidence="5">Spleen</tissue>
    </source>
</reference>
<feature type="domain" description="Fibrous sheath-interacting protein 2 C-terminal" evidence="3">
    <location>
        <begin position="5882"/>
        <end position="6753"/>
    </location>
</feature>
<feature type="domain" description="Fibrous sheath-interacting protein 2 C-terminal" evidence="3">
    <location>
        <begin position="4046"/>
        <end position="4567"/>
    </location>
</feature>
<evidence type="ECO:0000313" key="5">
    <source>
        <dbReference type="RefSeq" id="XP_006864125.1"/>
    </source>
</evidence>
<dbReference type="PANTHER" id="PTHR21856:SF7">
    <property type="entry name" value="FIBROUS SHEATH-INTERACTING PROTEIN 2"/>
    <property type="match status" value="1"/>
</dbReference>
<feature type="compositionally biased region" description="Basic and acidic residues" evidence="2">
    <location>
        <begin position="440"/>
        <end position="458"/>
    </location>
</feature>
<evidence type="ECO:0000259" key="3">
    <source>
        <dbReference type="Pfam" id="PF15783"/>
    </source>
</evidence>
<sequence length="6887" mass="778084">MELYLSACSKAADAAATKVSASGLAADSQLCGDGAHKTHFPGVGAAQLLDLPLGVKLPVIPGSNTVFYTTSLSERLFRPSYDFNLTDPYCRLLENQYKSLHDPHLREYYKRKDILRRLKKGGYITSNNKIVCSLKEWNKYRQYLTSLKIDFERNYAREQKMLSKRINKLQENNHIPEHFDVAQFQNWLLQEGTHSFKDQELLIRHRYLDMIRRELELLEHTAEEQRLLQRAKEERLQREQTRRKLNLRRKIEEEWKEKEMLLLTKIGEDVKREARIEEQRRRNREESDRKKQALLEKKMAYHLQKMQEIGDSEEMEKNSFECKGQEGTYCESSSPKKKKSYDDGKSLFAAFTEVNGNSRNNIYQSPSSTKNAVKKSTTSVTDQLEVQDYGIEQKNDGVVAKESRNFDDRGAINISVKGSVVAAQNAPTRKFSKSSQAAPDADRMNEKEINADLNERSARGPYRSESGPQAHTTSQGIFSSRVLSNTQQNLLQNCLHEKVTSEELYTIIQNIMTWVVATVTSILYPAITKYEERLRNNTYPVSEDSVLSSDSSSFCSTCSEGFAYGSYTSATMKTNQTEPYTFTTEMSVRQQSRLLNPPPAHMERAGMEKTYHRKGQSVASELKYNQSTMIYEYPKLRNCKSDSHLLASSETNTRISKDATTETDNLEISDKKSKAINEMKNVKNVFVNFKCHLKGETEMILESIFQEIMSDLTQTIPSLSSVTAEVFVDQCETDKRDLLSDVDICSVAAEIVENMLEKLQSAVEKKCAEMFSQEDLSTHIKPNETNEEYFTSSDKKPLEASLPCYLEPMCDIAEDMVHAILEKLMTLAPCKQPHLEDKAEVSYQQHIIDPRDDKKKSSAEPDTANLIAKEEIQNLISNIFSQSSLVGYIEEAISTILSYIQTELNNERLVASEETVELLQLLDDIFTQLHPESVKTGVQKNKRSRQSTILKTDKKYRVTDTRLSNGHRARPFSPINVPGMVLYPEDDNEEIDKIVKKVLDTSFNDEKAKLQEHIPDHSPTKGNTCFECKTNTKLPIKPDFRCKVEYGDRGLKTHLPNCKNENLLKGKSCLNKDSLIFSQYQKHQIQKASEKIVKSILTEMFKDISLFPPGHLDSKNEKTVSFLASGKPEELSHQEWVDQMFSVSEISTVTQEITDAVLNILYNASSYITNTPDGSVSLSVHQTSLDSSDTPHMAKKSPNKKSLKIWFESEKKMKYLSSINIDPSKASWLESGESGPESVDGINDKIINTVFKKLQLFVRPKLQMSIKPSLTRKVSLRSQLSAYTTKVVNIVLHAIQNELELNKKNLNLRKVDTTFFTDTEKKFKSLAPNINDDITESPLVACIFNMISNQNAAQSTIPLPRAKPRPEISYRSDNIDKQSRKDKKCIFSHLPTVHDEIPPEIHKCLDIPSTPHSVFHGKDLKENDRLQVLDSIGETLYEMLCNVIGAHSHSYQSCNKKNREKANESQQAATNLQSNIQLISKTILEYILAKLCSVDTDSKFASSGFKAISEHDIDSLSFASIIEEMAKCTGIISDFVSRLIKKSNKEMPNNRAKTTVASKTGVIRDMYPKKLKAVASDILNMVFDKLEGFANGNLETLGTINDGNKSSNEMDRKCEDTCIFTDTHQELLQSALYLHAKKLSSALLKAIQTELNMNSSDWRTSVKSPPLEKQIITETVNSILDSVSSDIFNEMESEERGIETYRYRPTYGNLLPGGAESDSFLEDAHTEKEFTGTRTPPKEETKSESLKQWALEKALNKIEVELKEPQKSPVVPIIKNILNEIFQNAFVSQLNVLFSSQSYLSSIMNDVDEPVCQTAVQSVDKMMGPLVSEADVTIVADDVIRIIFHKLYLAAMSERTSSRNRYKTITFSANVSFREHTSGGKTSVTVLDRNPCTLQSGFSADKYSEVNVVEDIVQTVLTNLEIFATSKVKSIFCPQLSFTVPLTLPIQQDKSALKKVSSTKDPNSDDTVFCSSVDHLSVKPNSTCQLPLSKLNTYATEVARKILQGIKHKLDKEMESPILTHNIVVSEKIASQVVNTVLDIVSSKDKCEKIYSNKKIDSDQQEGIIEKLLNKSAYRKTLKFQIQDTIENILCDIYEKTVDQNNLPLAISTLKCTIDGKNSELNSEMFSEASNKVIPKLSVPKSDVVMVSNDMVDIVLHNLNSAVMIVINAKASTSARLPLTFFSKAECQQPIFMNCKSEGNTESFAFSGHLKSSYDADNHISVVEKEDSMKLVPDPCTENANFITKTIFNKLESFATERMDSLITLAFQTKEKLFVNPELENCKQDDRFFYESGGTSFSQQFTDSTFASYREKLGSTIHLSQASLMEYADMIASAILKLIKNDLDLEIQRMCSYSDNILLQENIIVSETVNNILKILYDKRSAKELSFSSQQKTNLFSQLTITNETLEEQKQKENYSEPSLCSNYPSEKKQIPSEKENQKVVLEELFMRNEELKPKEKAALISAVADVLNAVSERVMKVTDHLYPLNFVSNSKIKMTDMTGKNNFQSHVNSVTTNIVENVLEKMYSVVVNCINEKMKRREGEASDNSDVLPVKSPCVRNTKQVGKGKDPPRYVIPQTYPYASMGNTFLQYTPLQVGEDLVQMVLSKIKNFTSLHLEDNSYTECGSDDLQSQKLQKVNPKGSPKPSLKANLKARSKITSLPKYRTKPHQVPSGSKVKNKMKFCPSRSSLSKTAIGLPHILSTGDAKNILENKLPISELKIYSKNIVSIILETIMKEFEKMKQNQALANIKVLPSDQVMAAGEIVNTVLQGLHAPNHYNLVHPIKFSHLDDLKLLQENRGSGSFAKPQACFFLENVTSQLEQIFPKEGIFKKMFDKWQVESNDIDNERHKLLVIVENFLTEISIKAKDLEYSLSLLNLPHIEACESRFFSHFKGVSTRTEDSKVQINRFGKEIVEMLFEKLQVCFLAHMVTADSKESPASRKHIHAKTRYSSSTRHNLGNVSICDTMPENQISLSTSNRIIREIVERVLNMLESFVDLQFKHISKYEFSEIVKMPVESFFPIQQRSLSKKLLPKLQPLKKFSDESKPNTIVSKENVENIFLQVHSFHSDLLTYAANIVSDMLCTIKSKLDKEISQVEPPSGNVLKENIMASEIIGTLISQCTHFSESLIENLPTESLLQGVENVYIVNQVELSSNMKIPTSKLRETSFRNNTPQVSALDSVLYSKEDKKKQYRASLNSPSYVRFVGNTSKSSQLMGSPDSEAMLSCSKNKEQGQSSRKSNSGHFDEAVKGNNNTVPEGSVLQKLFNKANESTETALKQAMSFIEMGKGEKQRVFHYGTLQPVVEPTQIQTTVSPLKICLAAENIVNTVLSSYGFTNQLPTDESMETMKPFFISQQSPLSIIYEEEKNEKKSLPRVWDKKLSYTEEERYKNSEVSGGDFPLLQKLKERPLEIKETKTLKEVKVIAFADHELGPNEIYLLARHVTRSVVTHFKNSETRVCSNENLIVSTSSRKKYGSKQPLKTIHNNYSLNQLCEHLTELVIYHIISRIFDDIKEDRENVNELESQDATFSKIISIHSEVFESRSISISEVALSISEMIIQILYNNNIIMADIAQQITSMKIKYIYCSEVTSADFDDIFQDLLIGVIHILSKKIGINHCLETNGRNKSYSMLKSPRVPTCNKINAMERQTDTRDSRSSTHKINQITQKNKLNYLASKLDSLVGNLKTHESKEVVNKVFDIVLDVFLPDECPDVALDSGKISRTFFPSSCNQEDNSTNGNNLGLSPKSVFLLNVVCEKLIRTLLEKYTSTGCLDNDGTLSNEIAEKHQLFKNIEYEKFDYCKQTLDYQPFQEDFMPDLMEIWAGIDQDLLSSDFLLTTISHRLVKSLMEKLSHSNQHTSESPPFADKHLKVKCPEFTEFQPDQKSLGFMSFDSNPLKGSMNNPRRVRSKIQAPFGKTFSVKSSVSTFREHGAKQMNTTVINSMLHPGGMNTGVYSATFLEEIISELFFNLSTSLWGKNENINEAWLNDINTLFVNSVVNEFNNSQVTVLRNAEEKLCFPPVHKQTISKIVDSVYNDVLQHYTLKLTSSNNPKYDNTSVAEKITNGILLEILDYQLPSNFKGVLIPNTYYPLKAEIILQKLQKNLREFTSQARFSAGYSTMLSHSFLEDVIRRLLYQLMPPPSESSSLGKKCSLSSNFNEMSTCIVNKVISVISKHKIWLTIYDNYYLYTGKNLQKMVDSVYSNILQMSDSVVSIQKSIINQSPIIADQIASCIIQEIIESHLQPFVCGESLLRPKTPVDEISKMIKYVLSDVTNSHRWPKSSSLGVYPATFVGEIVARLLSKIFIPKALTKIELEKMTQKIINSINNHFDKTKIHTPFDDDKEKSYPSIDIDIVDKLVTSVYRNVLKQYGAYPEIVKESKDSDIFVENITNLIVGAILDYLLHPLFSGNLPGSSYSNSKTENIVQDILSNISKSTNPSQHLSPYNTLLSYTFLEDMIRVLLSRIFPSTSSMAPNIETPKDKSGKNFNEIASKLISDIRMKISQHEIRFSKDEEESKCIYSEDDVQHLVDSVFQNILQNSGSQESIEQKLTNTNDALIDRIAGFIIKYICQQHLQPFVKGTLLTSSSYTYFDDERRQLFYASVYSSYFLEDVVSGVLSKIFHRLLGIVQKKSVNDLEDDLLETAEKLIHLITAEFSKAQVSTLENAENQLGLPPVEREIVIKIIDIVYSKFVQDYESEIMSNKDFLNDTKALAARVTKIILAEILEFQIHPDFIAKLPHKSLSELSAEVLINRVKYDISKSCLRRQASAAYTTMLSHTHLEKVVTQLMSQIGPLACNIENGDTTQSDLSNTVLILINEIMSIISKHAICIIKHGNGKQSMISEKDIQAMVDSICIDLSHSNLYHSLKEDKKGINNIPVSKIASFIIKEIFNHHLQSFLSGDKRLLSTAIDQTYKQKVINPKQSELSFIMNSTIFLEEVISELLCKILYAFPHNVLAADNQDKAKAKTTDIVTTLVETIILEFTTSEIFLANNIDENLCLSEDYKDMVQNTVDLIFEKILDEYKSVVQVYRAIQYDTTCFGRKIYHLLLEEIYDYQVQSLVSGELVCSSCSFPQADNIIRKVLDNIIKDNHNFPSCITVLPRSLLEDMVYKLLVHMSPLTDAKNELKDQELPSDYEFVDAASKLTDEIIKEISEHEIRLSTAEENAESMQLEVIESLVDSICKNILKKSEFQAEVQKDAHNIGGSFLSKIAGLIMKGIMDHHLKPFLRGEESSSSDSFDYHRVSVLAQPDKEKTQSSLYSATFLEDVIVDLARKFSLPSVAKDSKKKEMPKANIVSMAVKFANSLIKEFSKSEIKVLPNAEKIFCFPPIDKETVSKISDFVYDQFIGKYDSDYMQKEDKSNTFIEIISSLAQKAISAFKIQPLFSGDWSSTFFSFLNSDNITKRVQHLPQESSTQINRCLQENKFTLLEESHEHTPLASDQKNTVDTLELERDEIHRKNNFNNEEKSMKTFSYHDPTLISKTSFTKSSIVNQASGSAAVLANKWSDDKNKMETSIQKYNKNISKVTSPTNILKSEEAQEPNLIVPLTNNGNKLKSLLTPKAEEGQGDEITGHFSVVTSVTKYEKRVSRSDLEINDEKKSDIKRMRSLQNDDKPIEISSSMSNTRNKDTTTDKMLKVVTYKPSIDGTRDSPTPIVTNEEQYIYHECVQNVTENIYDNILEISFQEQASDSKFQRPPEDKVLHVNQEVGKDSVHSLPIKDLSSSMNKNGPAKDKEEKKEKVEESKSESGKPDSSQYSTENKSRIFPAKFLEDVITEMINKLIFSSPQETQTCDRYQNVTDDENPAELYDTAMKLIDSLLKEFSDAQIKVFRPDKGNECSPPVEKLSAVPKVPPRQKESTSDKASSNIKTIPVDKVQPMHKITKTSSSNKALFLDKIPALDKTLVNKVVHSSICNILKEYQSPNSICKNINTNRENLARRLTSAVINEIFQHQLNLIFGDEVPVSACLPLQSKDVVKKIQKVAQTVNKECQTSSPYTIMLPHKFLDNVISLLLSNIFFTESNTETVACANSLFTELDFLQMQLVSTIMAEISKDKDMVIHYVESLHPNDCEITQLVAQSIYNNLLPQFGSQEIIQNCVTSGCRILSEAIVDLVLREVAGNQLQNCFSGELMPHQCAEVDNVVENILKKVTQNTDLPQTQLSHAHKLSYNIVEEIAVQFLSKLLSMLPKANKGKAKSLETEMQKVISKILNSFQQYISKSQIKLVPPTKESLTVHSVDNTIIEKIVNSVYTSVLKHSGSYTAIFKDLMGKSNVLSDIIGFLMVKEISNSEFQPQVEDQVPNSELVLEAVKIMEKVVKILDEFKSQEKSLTGKGFVLDTIFLEEALALFLAKLVRTPSASTKEKLKLSKPELKKIASQLAKSVTAEISKSNISLVVADPEEHFLNPESTEIVSQVIDSVYSDVLQQSGTHEDLYYDIKDTNKVFPKVVANLIIDNISNVSLNKIHSDHFNFDFSGELDIDRIVQKAQEHAVKIAPGIVENEESVLDSIEEEFPVKIIPYIGHKPMSIDPAIISEHLAVISVKTQPIDKLKKDCFKETGQSIAELRKASISGRGYSSSDTTNGERRKKERRTSLNKTGRLDVKPFEAVGRNSFQNIRKPDITKVELLKDVQNKQDLIIRLVAHDIEQEYSESNRENEDEVVLREVAVQGGFSKENIEDDVKEFTKPVESKVVSPKPTLSSNSLKKFLSISKCCQPINSTNSGSIESSSNQITESKEEQVKKAVAELDMATCSSPWTETNYFLEKKPQHIKEEKNMINEPTHYFIHRIMSSSSYNQEDLISSAGDAEDSFTEPNAKILEEYSQERMLKNASSVKFFTIYEGHHNALSSEHSSTEVISEPPKSSASKQGSKMLARVSSALSKVFSRTNTNISKSSSQPQKNEP</sequence>
<organism evidence="4 5">
    <name type="scientific">Chrysochloris asiatica</name>
    <name type="common">Cape golden mole</name>
    <dbReference type="NCBI Taxonomy" id="185453"/>
    <lineage>
        <taxon>Eukaryota</taxon>
        <taxon>Metazoa</taxon>
        <taxon>Chordata</taxon>
        <taxon>Craniata</taxon>
        <taxon>Vertebrata</taxon>
        <taxon>Euteleostomi</taxon>
        <taxon>Mammalia</taxon>
        <taxon>Eutheria</taxon>
        <taxon>Afrotheria</taxon>
        <taxon>Chrysochloridae</taxon>
        <taxon>Chrysochlorinae</taxon>
        <taxon>Chrysochloris</taxon>
    </lineage>
</organism>
<dbReference type="InterPro" id="IPR031554">
    <property type="entry name" value="FSIP2_C"/>
</dbReference>
<evidence type="ECO:0000256" key="1">
    <source>
        <dbReference type="SAM" id="Coils"/>
    </source>
</evidence>